<accession>A0A0F9XGV4</accession>
<gene>
    <name evidence="1" type="ORF">LCGC14_0220130</name>
</gene>
<proteinExistence type="predicted"/>
<dbReference type="AlphaFoldDB" id="A0A0F9XGV4"/>
<organism evidence="1">
    <name type="scientific">marine sediment metagenome</name>
    <dbReference type="NCBI Taxonomy" id="412755"/>
    <lineage>
        <taxon>unclassified sequences</taxon>
        <taxon>metagenomes</taxon>
        <taxon>ecological metagenomes</taxon>
    </lineage>
</organism>
<sequence length="127" mass="14843">MQWLLSSSEKCFCAFGHLLKTISRLIQGRRLTRFFNRQISRIANGYICIFLTHLIVSKKVRSSRWQRFADTLLYVQLSPLFQENSIYFNSHYGTCFLSFVFPFTRQDIAGCETPNCLAKEICVVPFL</sequence>
<protein>
    <submittedName>
        <fullName evidence="1">Uncharacterized protein</fullName>
    </submittedName>
</protein>
<comment type="caution">
    <text evidence="1">The sequence shown here is derived from an EMBL/GenBank/DDBJ whole genome shotgun (WGS) entry which is preliminary data.</text>
</comment>
<name>A0A0F9XGV4_9ZZZZ</name>
<evidence type="ECO:0000313" key="1">
    <source>
        <dbReference type="EMBL" id="KKN91148.1"/>
    </source>
</evidence>
<reference evidence="1" key="1">
    <citation type="journal article" date="2015" name="Nature">
        <title>Complex archaea that bridge the gap between prokaryotes and eukaryotes.</title>
        <authorList>
            <person name="Spang A."/>
            <person name="Saw J.H."/>
            <person name="Jorgensen S.L."/>
            <person name="Zaremba-Niedzwiedzka K."/>
            <person name="Martijn J."/>
            <person name="Lind A.E."/>
            <person name="van Eijk R."/>
            <person name="Schleper C."/>
            <person name="Guy L."/>
            <person name="Ettema T.J."/>
        </authorList>
    </citation>
    <scope>NUCLEOTIDE SEQUENCE</scope>
</reference>
<dbReference type="EMBL" id="LAZR01000105">
    <property type="protein sequence ID" value="KKN91148.1"/>
    <property type="molecule type" value="Genomic_DNA"/>
</dbReference>